<accession>A0ABQ9XID4</accession>
<evidence type="ECO:0000313" key="2">
    <source>
        <dbReference type="Proteomes" id="UP001281761"/>
    </source>
</evidence>
<keyword evidence="2" id="KW-1185">Reference proteome</keyword>
<organism evidence="1 2">
    <name type="scientific">Blattamonas nauphoetae</name>
    <dbReference type="NCBI Taxonomy" id="2049346"/>
    <lineage>
        <taxon>Eukaryota</taxon>
        <taxon>Metamonada</taxon>
        <taxon>Preaxostyla</taxon>
        <taxon>Oxymonadida</taxon>
        <taxon>Blattamonas</taxon>
    </lineage>
</organism>
<reference evidence="1 2" key="1">
    <citation type="journal article" date="2022" name="bioRxiv">
        <title>Genomics of Preaxostyla Flagellates Illuminates Evolutionary Transitions and the Path Towards Mitochondrial Loss.</title>
        <authorList>
            <person name="Novak L.V.F."/>
            <person name="Treitli S.C."/>
            <person name="Pyrih J."/>
            <person name="Halakuc P."/>
            <person name="Pipaliya S.V."/>
            <person name="Vacek V."/>
            <person name="Brzon O."/>
            <person name="Soukal P."/>
            <person name="Eme L."/>
            <person name="Dacks J.B."/>
            <person name="Karnkowska A."/>
            <person name="Elias M."/>
            <person name="Hampl V."/>
        </authorList>
    </citation>
    <scope>NUCLEOTIDE SEQUENCE [LARGE SCALE GENOMIC DNA]</scope>
    <source>
        <strain evidence="1">NAU3</strain>
        <tissue evidence="1">Gut</tissue>
    </source>
</reference>
<sequence>MPSPLDQRSIASHTAVVFVLFSASPTSFFDVVVFLFSCHLLALFIFSSETPLSTSPHPGSFASTRSRVTNRFDVLIPVTTSSMETHSPLFVPSTSGHRVSLSVPCPQKSNRESCHTTISPASPTHVIQATLMVHWPHVA</sequence>
<proteinExistence type="predicted"/>
<dbReference type="EMBL" id="JARBJD010000113">
    <property type="protein sequence ID" value="KAK2951796.1"/>
    <property type="molecule type" value="Genomic_DNA"/>
</dbReference>
<protein>
    <submittedName>
        <fullName evidence="1">Uncharacterized protein</fullName>
    </submittedName>
</protein>
<evidence type="ECO:0000313" key="1">
    <source>
        <dbReference type="EMBL" id="KAK2951796.1"/>
    </source>
</evidence>
<dbReference type="Proteomes" id="UP001281761">
    <property type="component" value="Unassembled WGS sequence"/>
</dbReference>
<name>A0ABQ9XID4_9EUKA</name>
<gene>
    <name evidence="1" type="ORF">BLNAU_13289</name>
</gene>
<comment type="caution">
    <text evidence="1">The sequence shown here is derived from an EMBL/GenBank/DDBJ whole genome shotgun (WGS) entry which is preliminary data.</text>
</comment>